<evidence type="ECO:0000313" key="3">
    <source>
        <dbReference type="Proteomes" id="UP001279553"/>
    </source>
</evidence>
<dbReference type="PIRSF" id="PIRSF032131">
    <property type="entry name" value="UCP032131"/>
    <property type="match status" value="1"/>
</dbReference>
<evidence type="ECO:0000256" key="1">
    <source>
        <dbReference type="SAM" id="MobiDB-lite"/>
    </source>
</evidence>
<evidence type="ECO:0000313" key="2">
    <source>
        <dbReference type="EMBL" id="MDX5931527.1"/>
    </source>
</evidence>
<gene>
    <name evidence="2" type="ORF">SIL87_12185</name>
</gene>
<organism evidence="2 3">
    <name type="scientific">Acidiphilium acidophilum</name>
    <name type="common">Thiobacillus acidophilus</name>
    <dbReference type="NCBI Taxonomy" id="76588"/>
    <lineage>
        <taxon>Bacteria</taxon>
        <taxon>Pseudomonadati</taxon>
        <taxon>Pseudomonadota</taxon>
        <taxon>Alphaproteobacteria</taxon>
        <taxon>Acetobacterales</taxon>
        <taxon>Acidocellaceae</taxon>
        <taxon>Acidiphilium</taxon>
    </lineage>
</organism>
<dbReference type="InterPro" id="IPR009562">
    <property type="entry name" value="DUF1178"/>
</dbReference>
<dbReference type="EMBL" id="JAWXYB010000018">
    <property type="protein sequence ID" value="MDX5931527.1"/>
    <property type="molecule type" value="Genomic_DNA"/>
</dbReference>
<proteinExistence type="predicted"/>
<dbReference type="Pfam" id="PF06676">
    <property type="entry name" value="DUF1178"/>
    <property type="match status" value="1"/>
</dbReference>
<sequence length="166" mass="18041">MIHYQLRCAADHEFDGWFKSSSHFEDQAARGLLECPRCGDRGVSRAMMAPRIGGKSRKRHAEPVDATPAAPPPPVIDQSGAPAPPETAVAGRMPAEMRALLARVRREVEERCDYVGPKFADEARRIHDGSAPARGIYGETTEAEAEALAEDGIEVGRIPWVPLADS</sequence>
<keyword evidence="3" id="KW-1185">Reference proteome</keyword>
<feature type="region of interest" description="Disordered" evidence="1">
    <location>
        <begin position="51"/>
        <end position="92"/>
    </location>
</feature>
<comment type="caution">
    <text evidence="2">The sequence shown here is derived from an EMBL/GenBank/DDBJ whole genome shotgun (WGS) entry which is preliminary data.</text>
</comment>
<dbReference type="Proteomes" id="UP001279553">
    <property type="component" value="Unassembled WGS sequence"/>
</dbReference>
<accession>A0AAW9DU06</accession>
<name>A0AAW9DU06_ACIAO</name>
<dbReference type="RefSeq" id="WP_319614432.1">
    <property type="nucleotide sequence ID" value="NZ_JAWXYB010000018.1"/>
</dbReference>
<dbReference type="AlphaFoldDB" id="A0AAW9DU06"/>
<reference evidence="2 3" key="1">
    <citation type="submission" date="2023-11" db="EMBL/GenBank/DDBJ databases">
        <title>MicrobeMod: A computational toolkit for identifying prokaryotic methylation and restriction-modification with nanopore sequencing.</title>
        <authorList>
            <person name="Crits-Christoph A."/>
            <person name="Kang S.C."/>
            <person name="Lee H."/>
            <person name="Ostrov N."/>
        </authorList>
    </citation>
    <scope>NUCLEOTIDE SEQUENCE [LARGE SCALE GENOMIC DNA]</scope>
    <source>
        <strain evidence="2 3">DSMZ 700</strain>
    </source>
</reference>
<protein>
    <submittedName>
        <fullName evidence="2">DUF1178 family protein</fullName>
    </submittedName>
</protein>